<protein>
    <submittedName>
        <fullName evidence="1">Uncharacterized protein</fullName>
    </submittedName>
</protein>
<dbReference type="AlphaFoldDB" id="A0AAN9IIU6"/>
<dbReference type="Proteomes" id="UP001359559">
    <property type="component" value="Unassembled WGS sequence"/>
</dbReference>
<evidence type="ECO:0000313" key="2">
    <source>
        <dbReference type="Proteomes" id="UP001359559"/>
    </source>
</evidence>
<dbReference type="EMBL" id="JAYKXN010000006">
    <property type="protein sequence ID" value="KAK7280732.1"/>
    <property type="molecule type" value="Genomic_DNA"/>
</dbReference>
<evidence type="ECO:0000313" key="1">
    <source>
        <dbReference type="EMBL" id="KAK7280732.1"/>
    </source>
</evidence>
<reference evidence="1 2" key="1">
    <citation type="submission" date="2024-01" db="EMBL/GenBank/DDBJ databases">
        <title>The genomes of 5 underutilized Papilionoideae crops provide insights into root nodulation and disease resistance.</title>
        <authorList>
            <person name="Yuan L."/>
        </authorList>
    </citation>
    <scope>NUCLEOTIDE SEQUENCE [LARGE SCALE GENOMIC DNA]</scope>
    <source>
        <strain evidence="1">LY-2023</strain>
        <tissue evidence="1">Leaf</tissue>
    </source>
</reference>
<gene>
    <name evidence="1" type="ORF">RJT34_25799</name>
</gene>
<sequence>MTGEILINIYYLLNWKRKTEREEEEEERTQHRCEKPTHHHHHHHHLHFLSHFLKNPYRKNSSLLFLSPSFHFSVGGLSSQLELLQFVVDWGIVCVGI</sequence>
<name>A0AAN9IIU6_CLITE</name>
<proteinExistence type="predicted"/>
<organism evidence="1 2">
    <name type="scientific">Clitoria ternatea</name>
    <name type="common">Butterfly pea</name>
    <dbReference type="NCBI Taxonomy" id="43366"/>
    <lineage>
        <taxon>Eukaryota</taxon>
        <taxon>Viridiplantae</taxon>
        <taxon>Streptophyta</taxon>
        <taxon>Embryophyta</taxon>
        <taxon>Tracheophyta</taxon>
        <taxon>Spermatophyta</taxon>
        <taxon>Magnoliopsida</taxon>
        <taxon>eudicotyledons</taxon>
        <taxon>Gunneridae</taxon>
        <taxon>Pentapetalae</taxon>
        <taxon>rosids</taxon>
        <taxon>fabids</taxon>
        <taxon>Fabales</taxon>
        <taxon>Fabaceae</taxon>
        <taxon>Papilionoideae</taxon>
        <taxon>50 kb inversion clade</taxon>
        <taxon>NPAAA clade</taxon>
        <taxon>indigoferoid/millettioid clade</taxon>
        <taxon>Phaseoleae</taxon>
        <taxon>Clitoria</taxon>
    </lineage>
</organism>
<keyword evidence="2" id="KW-1185">Reference proteome</keyword>
<comment type="caution">
    <text evidence="1">The sequence shown here is derived from an EMBL/GenBank/DDBJ whole genome shotgun (WGS) entry which is preliminary data.</text>
</comment>
<accession>A0AAN9IIU6</accession>